<evidence type="ECO:0000256" key="4">
    <source>
        <dbReference type="ARBA" id="ARBA00023136"/>
    </source>
</evidence>
<feature type="transmembrane region" description="Helical" evidence="5">
    <location>
        <begin position="95"/>
        <end position="114"/>
    </location>
</feature>
<evidence type="ECO:0000256" key="3">
    <source>
        <dbReference type="ARBA" id="ARBA00022989"/>
    </source>
</evidence>
<feature type="transmembrane region" description="Helical" evidence="5">
    <location>
        <begin position="167"/>
        <end position="187"/>
    </location>
</feature>
<gene>
    <name evidence="6" type="primary">ehrB</name>
    <name evidence="6" type="ORF">HLVA_20220</name>
</gene>
<dbReference type="Proteomes" id="UP001321582">
    <property type="component" value="Chromosome"/>
</dbReference>
<protein>
    <submittedName>
        <fullName evidence="6">Hydrogenase</fullName>
    </submittedName>
</protein>
<feature type="transmembrane region" description="Helical" evidence="5">
    <location>
        <begin position="221"/>
        <end position="243"/>
    </location>
</feature>
<feature type="transmembrane region" description="Helical" evidence="5">
    <location>
        <begin position="129"/>
        <end position="146"/>
    </location>
</feature>
<dbReference type="AlphaFoldDB" id="A0AAU9D9Y3"/>
<evidence type="ECO:0000313" key="7">
    <source>
        <dbReference type="Proteomes" id="UP001321582"/>
    </source>
</evidence>
<dbReference type="Pfam" id="PF00146">
    <property type="entry name" value="NADHdh"/>
    <property type="match status" value="1"/>
</dbReference>
<feature type="transmembrane region" description="Helical" evidence="5">
    <location>
        <begin position="250"/>
        <end position="271"/>
    </location>
</feature>
<dbReference type="EMBL" id="AP027059">
    <property type="protein sequence ID" value="BDU51453.1"/>
    <property type="molecule type" value="Genomic_DNA"/>
</dbReference>
<dbReference type="KEGG" id="haby:HLVA_20220"/>
<keyword evidence="2 5" id="KW-0812">Transmembrane</keyword>
<dbReference type="PANTHER" id="PTHR43359:SF1">
    <property type="entry name" value="FORMATE HYDROGENLYASE SUBUNIT 4-RELATED"/>
    <property type="match status" value="1"/>
</dbReference>
<comment type="subcellular location">
    <subcellularLocation>
        <location evidence="1">Membrane</location>
        <topology evidence="1">Multi-pass membrane protein</topology>
    </subcellularLocation>
</comment>
<reference evidence="6 7" key="1">
    <citation type="submission" date="2022-11" db="EMBL/GenBank/DDBJ databases">
        <title>Haliovirga abyssi gen. nov., sp. nov., a mesophilic fermentative bacterium isolated from the Iheya North hydrothermal field and the proposal of Haliovirgaceae fam. nov.</title>
        <authorList>
            <person name="Miyazaki U."/>
            <person name="Tame A."/>
            <person name="Miyazaki J."/>
            <person name="Takai K."/>
            <person name="Sawayama S."/>
            <person name="Kitajima M."/>
            <person name="Okamoto A."/>
            <person name="Nakagawa S."/>
        </authorList>
    </citation>
    <scope>NUCLEOTIDE SEQUENCE [LARGE SCALE GENOMIC DNA]</scope>
    <source>
        <strain evidence="6 7">IC12</strain>
    </source>
</reference>
<keyword evidence="7" id="KW-1185">Reference proteome</keyword>
<keyword evidence="4 5" id="KW-0472">Membrane</keyword>
<dbReference type="InterPro" id="IPR001694">
    <property type="entry name" value="NADH_UbQ_OxRdtase_su1/FPO"/>
</dbReference>
<sequence length="306" mass="34651">MKSIILFVLTVLISPLFAAIILKVKAFFAGRKGPSIFINYYTLIKLFKYKSSVYSETTTFIFRMSVIISFSVITVVLMFFPFGGVNSIFSFKGDMIFIIYLMALGRFFTILAALDTGSAFEGMGASREAYFSIIAELTLFMTFIFIQKITGTISFSKSLSIANGMNLWGMYGASLMLIIISLFMILLTENSRIPVDDHATHLELTMIHEVMVLDHSGPELGLIHLGANMKLMFYSVFIARLIVPFSFRNFWVDIIVFYIVVALIYLFIGIVESIMARFRFTKVPKYILTSFALVFFANIIILGRLK</sequence>
<dbReference type="GO" id="GO:0005886">
    <property type="term" value="C:plasma membrane"/>
    <property type="evidence" value="ECO:0007669"/>
    <property type="project" value="TreeGrafter"/>
</dbReference>
<dbReference type="InterPro" id="IPR052561">
    <property type="entry name" value="ComplexI_Subunit1"/>
</dbReference>
<keyword evidence="3 5" id="KW-1133">Transmembrane helix</keyword>
<evidence type="ECO:0000313" key="6">
    <source>
        <dbReference type="EMBL" id="BDU51453.1"/>
    </source>
</evidence>
<dbReference type="PANTHER" id="PTHR43359">
    <property type="entry name" value="FORMATE HYDROGENLYASE SUBUNIT 4"/>
    <property type="match status" value="1"/>
</dbReference>
<feature type="transmembrane region" description="Helical" evidence="5">
    <location>
        <begin position="60"/>
        <end position="83"/>
    </location>
</feature>
<evidence type="ECO:0000256" key="2">
    <source>
        <dbReference type="ARBA" id="ARBA00022692"/>
    </source>
</evidence>
<accession>A0AAU9D9Y3</accession>
<evidence type="ECO:0000256" key="1">
    <source>
        <dbReference type="ARBA" id="ARBA00004141"/>
    </source>
</evidence>
<feature type="transmembrane region" description="Helical" evidence="5">
    <location>
        <begin position="283"/>
        <end position="303"/>
    </location>
</feature>
<name>A0AAU9D9Y3_9FUSO</name>
<evidence type="ECO:0000256" key="5">
    <source>
        <dbReference type="SAM" id="Phobius"/>
    </source>
</evidence>
<organism evidence="6 7">
    <name type="scientific">Haliovirga abyssi</name>
    <dbReference type="NCBI Taxonomy" id="2996794"/>
    <lineage>
        <taxon>Bacteria</taxon>
        <taxon>Fusobacteriati</taxon>
        <taxon>Fusobacteriota</taxon>
        <taxon>Fusobacteriia</taxon>
        <taxon>Fusobacteriales</taxon>
        <taxon>Haliovirgaceae</taxon>
        <taxon>Haliovirga</taxon>
    </lineage>
</organism>
<dbReference type="RefSeq" id="WP_307904343.1">
    <property type="nucleotide sequence ID" value="NZ_AP027059.1"/>
</dbReference>
<proteinExistence type="predicted"/>